<keyword evidence="5" id="KW-0255">Endonuclease</keyword>
<dbReference type="InterPro" id="IPR021109">
    <property type="entry name" value="Peptidase_aspartic_dom_sf"/>
</dbReference>
<protein>
    <recommendedName>
        <fullName evidence="10">Reverse transcriptase domain-containing protein</fullName>
    </recommendedName>
</protein>
<dbReference type="SUPFAM" id="SSF56672">
    <property type="entry name" value="DNA/RNA polymerases"/>
    <property type="match status" value="1"/>
</dbReference>
<keyword evidence="2" id="KW-0808">Transferase</keyword>
<sequence>MDSNFFRSTSVSASSTSESSDSRRIIQSEEITFEDFTKQLDNWKIPSISQSQIYKKSKYDIFKTDFTIKTEERDIQLTKPFETINSLPRNPYKNTWTETTNTFISAVFKSEGLNTSVLAVLRDARFIHFEDSLLSSIESSLCNGPLSFDCYPNLTVSLKDKNILKSMQLQIKTHNYHMLQDSVPVALIFKIHYKAMHSAFASKHLQHSNKGTTLLLQTDLSKANIVVPKAIQWKEITLPEEWILEEAPPPQPIPQPQPNVQIKDITQYNDGRVKLSFHRHSTSSRYTEASSSSSIIDLGRMSRIPSVINLPYIPPTNPPRHSTSDIPSTNLRHADYTTNIPTPVYIPEEEQSLPGSPTSITSSAMPNNELLTLTSENFVLDKSFFKADFFSTQNTEKRNWFFKTFTSERSKVQTEFYDYITLHRSSMLFFDWFELHYASVHNITYPFSSIKHTCPITTRSKASTWNLSSGQTVESDHPPLRNLQLELQNQPVEATPYKIPSDDTLTNTKHIINQNNFKNTNLGTLSRQLTRVEKHLQRASTSTAGTILTKPSVEPKLKNPVFKPSITKTSLLQIRENQTDFLKQIQSQLQNLDGPSLTVQETPQVSTSETNVNTLQNNPEQSSSDEENAFQSSQPEINRLTWQPPKTTLAPDITISSEPNILNQHKYNASSLYEWNIDGMSEYNILNTLQQMTMAANAYKTQTGTPDRAIAELLIAGFSGQLKGWWDYHLTEADHLHILNSIQQYEDKTPVLDSSGNTVQDAVSCLILTISLHFIGDPSHLKDKNAELLSNLRCKKLSDFQWYKNTFMTRVMLREDSNQPFWKEKFLAGLPILLGEKVRNKIKDAYSTKLIPYDQLTYGELVSFTQKEGLKICQDLKLQKHLKWEMKRTKQELGSFCHQFDISTSKPSCSGNCSKYHQYVTKLYLEASDTDPSSSDISEEEFQVDELADSSATSDTSKSNEVSVLTQDQEFILEAIKRLDDPQLQRVYLDNLLQNFNRTEQPPVNPNPPARTMLPSTSTNTYDLTKILSKKKTKASITIPELHSEIKTLKTELQALKQAQQKDSAILQNLLSKVENQSDSDSDQEATDPDLHALHDTNLEQIDTAFLDVLSQISSKKYIVKLSIVFSDDYKLDTIALFDTGADLNCIKEGVVPKRFLQKTNEKLSAANSSKLDIAGKTQASVLNNGISITSFFIVTKDINHTIILGTPFIDLLTPYKVRHDSITSRINGIKLKFPFLEQSKVRNLNLIKACSIHTYHINALIHGKTYHLHDLQNHVSFCRIDKQLQDSSLKKRIADLQSKIEQDLCSDLPTAFWKRKQHVVDLPYEDTFSEKHIPTKARPIQMNAELEQHCRQEIQDLESKGLITKSRSPWSCAAFYVNKNSEIERGTPRLVINYKPLNSALKWIRYPIPNKKDLLQKLHAAFIFSKFDMKSGFWQIQIDPKDRYKTAFTVPFGQYEWNVMPFGLKNAPSEFQRIMNDIFNAYSTFCIVYIDDVLIFSHSIDQHFKHLHTFFHVAKQNGLVISKSKISLFQTRVRFLGHYISQGTITPIERSLEFTNKFPDRITDKTQLQRFLGSLNYVLDFYPNLIRIAKPLHDRLRKSPEPWSDLHTQIVRQIKDQVQSIPLLHLADPSAPKIVETDASDIGYGGILKQVKGSKEHIIQFTSAHWNDCQKNIPL</sequence>
<feature type="region of interest" description="Disordered" evidence="9">
    <location>
        <begin position="593"/>
        <end position="645"/>
    </location>
</feature>
<feature type="region of interest" description="Disordered" evidence="9">
    <location>
        <begin position="1"/>
        <end position="21"/>
    </location>
</feature>
<evidence type="ECO:0000256" key="9">
    <source>
        <dbReference type="SAM" id="MobiDB-lite"/>
    </source>
</evidence>
<feature type="region of interest" description="Disordered" evidence="9">
    <location>
        <begin position="998"/>
        <end position="1018"/>
    </location>
</feature>
<evidence type="ECO:0000256" key="2">
    <source>
        <dbReference type="ARBA" id="ARBA00022679"/>
    </source>
</evidence>
<dbReference type="InterPro" id="IPR041577">
    <property type="entry name" value="RT_RNaseH_2"/>
</dbReference>
<keyword evidence="3" id="KW-0548">Nucleotidyltransferase</keyword>
<evidence type="ECO:0000256" key="1">
    <source>
        <dbReference type="ARBA" id="ARBA00022670"/>
    </source>
</evidence>
<dbReference type="CDD" id="cd01647">
    <property type="entry name" value="RT_LTR"/>
    <property type="match status" value="1"/>
</dbReference>
<organism evidence="11">
    <name type="scientific">Salix viminalis</name>
    <name type="common">Common osier</name>
    <name type="synonym">Basket willow</name>
    <dbReference type="NCBI Taxonomy" id="40686"/>
    <lineage>
        <taxon>Eukaryota</taxon>
        <taxon>Viridiplantae</taxon>
        <taxon>Streptophyta</taxon>
        <taxon>Embryophyta</taxon>
        <taxon>Tracheophyta</taxon>
        <taxon>Spermatophyta</taxon>
        <taxon>Magnoliopsida</taxon>
        <taxon>eudicotyledons</taxon>
        <taxon>Gunneridae</taxon>
        <taxon>Pentapetalae</taxon>
        <taxon>rosids</taxon>
        <taxon>fabids</taxon>
        <taxon>Malpighiales</taxon>
        <taxon>Salicaceae</taxon>
        <taxon>Saliceae</taxon>
        <taxon>Salix</taxon>
    </lineage>
</organism>
<dbReference type="Pfam" id="PF17919">
    <property type="entry name" value="RT_RNaseH_2"/>
    <property type="match status" value="1"/>
</dbReference>
<evidence type="ECO:0000256" key="7">
    <source>
        <dbReference type="ARBA" id="ARBA00022918"/>
    </source>
</evidence>
<dbReference type="InterPro" id="IPR056010">
    <property type="entry name" value="DUF7588"/>
</dbReference>
<dbReference type="Gene3D" id="3.30.70.270">
    <property type="match status" value="2"/>
</dbReference>
<feature type="compositionally biased region" description="Polar residues" evidence="9">
    <location>
        <begin position="629"/>
        <end position="645"/>
    </location>
</feature>
<dbReference type="FunFam" id="3.10.10.10:FF:000007">
    <property type="entry name" value="Retrovirus-related Pol polyprotein from transposon 17.6-like Protein"/>
    <property type="match status" value="1"/>
</dbReference>
<feature type="compositionally biased region" description="Low complexity" evidence="9">
    <location>
        <begin position="8"/>
        <end position="19"/>
    </location>
</feature>
<keyword evidence="4" id="KW-0540">Nuclease</keyword>
<dbReference type="Gene3D" id="3.10.10.10">
    <property type="entry name" value="HIV Type 1 Reverse Transcriptase, subunit A, domain 1"/>
    <property type="match status" value="1"/>
</dbReference>
<dbReference type="Pfam" id="PF24925">
    <property type="entry name" value="DUF7746"/>
    <property type="match status" value="1"/>
</dbReference>
<dbReference type="GO" id="GO:0003964">
    <property type="term" value="F:RNA-directed DNA polymerase activity"/>
    <property type="evidence" value="ECO:0007669"/>
    <property type="project" value="UniProtKB-KW"/>
</dbReference>
<dbReference type="InterPro" id="IPR043502">
    <property type="entry name" value="DNA/RNA_pol_sf"/>
</dbReference>
<evidence type="ECO:0000256" key="8">
    <source>
        <dbReference type="SAM" id="Coils"/>
    </source>
</evidence>
<dbReference type="Gene3D" id="2.40.70.10">
    <property type="entry name" value="Acid Proteases"/>
    <property type="match status" value="1"/>
</dbReference>
<dbReference type="PROSITE" id="PS50878">
    <property type="entry name" value="RT_POL"/>
    <property type="match status" value="1"/>
</dbReference>
<evidence type="ECO:0000313" key="11">
    <source>
        <dbReference type="EMBL" id="VFU36668.1"/>
    </source>
</evidence>
<dbReference type="GO" id="GO:0004519">
    <property type="term" value="F:endonuclease activity"/>
    <property type="evidence" value="ECO:0007669"/>
    <property type="project" value="UniProtKB-KW"/>
</dbReference>
<dbReference type="PANTHER" id="PTHR33054">
    <property type="entry name" value="CCHC-TYPE DOMAIN-CONTAINING PROTEIN"/>
    <property type="match status" value="1"/>
</dbReference>
<keyword evidence="7" id="KW-0695">RNA-directed DNA polymerase</keyword>
<feature type="coiled-coil region" evidence="8">
    <location>
        <begin position="1039"/>
        <end position="1077"/>
    </location>
</feature>
<dbReference type="InterPro" id="IPR056648">
    <property type="entry name" value="DUF7746"/>
</dbReference>
<dbReference type="PANTHER" id="PTHR33054:SF9">
    <property type="entry name" value="CCHC-TYPE DOMAIN-CONTAINING PROTEIN"/>
    <property type="match status" value="1"/>
</dbReference>
<feature type="region of interest" description="Disordered" evidence="9">
    <location>
        <begin position="930"/>
        <end position="961"/>
    </location>
</feature>
<feature type="compositionally biased region" description="Polar residues" evidence="9">
    <location>
        <begin position="319"/>
        <end position="331"/>
    </location>
</feature>
<evidence type="ECO:0000256" key="5">
    <source>
        <dbReference type="ARBA" id="ARBA00022759"/>
    </source>
</evidence>
<evidence type="ECO:0000256" key="6">
    <source>
        <dbReference type="ARBA" id="ARBA00022801"/>
    </source>
</evidence>
<evidence type="ECO:0000259" key="10">
    <source>
        <dbReference type="PROSITE" id="PS50878"/>
    </source>
</evidence>
<feature type="compositionally biased region" description="Polar residues" evidence="9">
    <location>
        <begin position="593"/>
        <end position="622"/>
    </location>
</feature>
<proteinExistence type="predicted"/>
<evidence type="ECO:0000256" key="4">
    <source>
        <dbReference type="ARBA" id="ARBA00022722"/>
    </source>
</evidence>
<dbReference type="Pfam" id="PF00078">
    <property type="entry name" value="RVT_1"/>
    <property type="match status" value="1"/>
</dbReference>
<dbReference type="GO" id="GO:0006508">
    <property type="term" value="P:proteolysis"/>
    <property type="evidence" value="ECO:0007669"/>
    <property type="project" value="UniProtKB-KW"/>
</dbReference>
<dbReference type="InterPro" id="IPR000477">
    <property type="entry name" value="RT_dom"/>
</dbReference>
<dbReference type="CDD" id="cd00303">
    <property type="entry name" value="retropepsin_like"/>
    <property type="match status" value="1"/>
</dbReference>
<evidence type="ECO:0000256" key="3">
    <source>
        <dbReference type="ARBA" id="ARBA00022695"/>
    </source>
</evidence>
<keyword evidence="1" id="KW-0645">Protease</keyword>
<dbReference type="Pfam" id="PF01107">
    <property type="entry name" value="MP"/>
    <property type="match status" value="1"/>
</dbReference>
<dbReference type="Pfam" id="PF24496">
    <property type="entry name" value="DUF7588"/>
    <property type="match status" value="1"/>
</dbReference>
<dbReference type="InterPro" id="IPR043128">
    <property type="entry name" value="Rev_trsase/Diguanyl_cyclase"/>
</dbReference>
<dbReference type="EMBL" id="CAADRP010001136">
    <property type="protein sequence ID" value="VFU36668.1"/>
    <property type="molecule type" value="Genomic_DNA"/>
</dbReference>
<reference evidence="11" key="1">
    <citation type="submission" date="2019-03" db="EMBL/GenBank/DDBJ databases">
        <authorList>
            <person name="Mank J."/>
            <person name="Almeida P."/>
        </authorList>
    </citation>
    <scope>NUCLEOTIDE SEQUENCE</scope>
    <source>
        <strain evidence="11">78183</strain>
    </source>
</reference>
<accession>A0A6N2L6B6</accession>
<keyword evidence="8" id="KW-0175">Coiled coil</keyword>
<feature type="compositionally biased region" description="Acidic residues" evidence="9">
    <location>
        <begin position="937"/>
        <end position="948"/>
    </location>
</feature>
<dbReference type="Pfam" id="PF22909">
    <property type="entry name" value="Caulimovir_coat_dom"/>
    <property type="match status" value="1"/>
</dbReference>
<feature type="domain" description="Reverse transcriptase" evidence="10">
    <location>
        <begin position="1359"/>
        <end position="1541"/>
    </location>
</feature>
<dbReference type="InterPro" id="IPR028919">
    <property type="entry name" value="Viral_movement"/>
</dbReference>
<keyword evidence="6" id="KW-0378">Hydrolase</keyword>
<dbReference type="GO" id="GO:0008233">
    <property type="term" value="F:peptidase activity"/>
    <property type="evidence" value="ECO:0007669"/>
    <property type="project" value="UniProtKB-KW"/>
</dbReference>
<feature type="region of interest" description="Disordered" evidence="9">
    <location>
        <begin position="311"/>
        <end position="331"/>
    </location>
</feature>
<name>A0A6N2L6B6_SALVM</name>
<gene>
    <name evidence="11" type="ORF">SVIM_LOCUS187103</name>
</gene>